<dbReference type="InterPro" id="IPR026022">
    <property type="entry name" value="PhoU_dom"/>
</dbReference>
<dbReference type="InterPro" id="IPR038078">
    <property type="entry name" value="PhoU-like_sf"/>
</dbReference>
<dbReference type="Pfam" id="PF01895">
    <property type="entry name" value="PhoU"/>
    <property type="match status" value="1"/>
</dbReference>
<dbReference type="Gene3D" id="1.20.58.220">
    <property type="entry name" value="Phosphate transport system protein phou homolog 2, domain 2"/>
    <property type="match status" value="1"/>
</dbReference>
<protein>
    <recommendedName>
        <fullName evidence="2">PhoU domain-containing protein</fullName>
    </recommendedName>
</protein>
<dbReference type="AlphaFoldDB" id="A0A2G9YJR0"/>
<reference evidence="3 4" key="1">
    <citation type="submission" date="2017-09" db="EMBL/GenBank/DDBJ databases">
        <title>Depth-based differentiation of microbial function through sediment-hosted aquifers and enrichment of novel symbionts in the deep terrestrial subsurface.</title>
        <authorList>
            <person name="Probst A.J."/>
            <person name="Ladd B."/>
            <person name="Jarett J.K."/>
            <person name="Geller-Mcgrath D.E."/>
            <person name="Sieber C.M."/>
            <person name="Emerson J.B."/>
            <person name="Anantharaman K."/>
            <person name="Thomas B.C."/>
            <person name="Malmstrom R."/>
            <person name="Stieglmeier M."/>
            <person name="Klingl A."/>
            <person name="Woyke T."/>
            <person name="Ryan C.M."/>
            <person name="Banfield J.F."/>
        </authorList>
    </citation>
    <scope>NUCLEOTIDE SEQUENCE [LARGE SCALE GENOMIC DNA]</scope>
    <source>
        <strain evidence="3">CG23_combo_of_CG06-09_8_20_14_all_41_10</strain>
    </source>
</reference>
<dbReference type="PANTHER" id="PTHR42930:SF3">
    <property type="entry name" value="PHOSPHATE-SPECIFIC TRANSPORT SYSTEM ACCESSORY PROTEIN PHOU"/>
    <property type="match status" value="1"/>
</dbReference>
<dbReference type="Proteomes" id="UP000231292">
    <property type="component" value="Unassembled WGS sequence"/>
</dbReference>
<comment type="similarity">
    <text evidence="1">Belongs to the PhoU family.</text>
</comment>
<evidence type="ECO:0000313" key="4">
    <source>
        <dbReference type="Proteomes" id="UP000231292"/>
    </source>
</evidence>
<organism evidence="3 4">
    <name type="scientific">Candidatus Sherwoodlollariibacterium unditelluris</name>
    <dbReference type="NCBI Taxonomy" id="1974757"/>
    <lineage>
        <taxon>Bacteria</taxon>
        <taxon>Pseudomonadati</taxon>
        <taxon>Candidatus Omnitrophota</taxon>
        <taxon>Candidatus Sherwoodlollariibacterium</taxon>
    </lineage>
</organism>
<evidence type="ECO:0000259" key="2">
    <source>
        <dbReference type="Pfam" id="PF01895"/>
    </source>
</evidence>
<gene>
    <name evidence="3" type="ORF">COX41_02620</name>
</gene>
<proteinExistence type="inferred from homology"/>
<evidence type="ECO:0000313" key="3">
    <source>
        <dbReference type="EMBL" id="PIP19480.1"/>
    </source>
</evidence>
<dbReference type="InterPro" id="IPR028366">
    <property type="entry name" value="PhoU"/>
</dbReference>
<accession>A0A2G9YJR0</accession>
<dbReference type="PANTHER" id="PTHR42930">
    <property type="entry name" value="PHOSPHATE-SPECIFIC TRANSPORT SYSTEM ACCESSORY PROTEIN PHOU"/>
    <property type="match status" value="1"/>
</dbReference>
<dbReference type="SUPFAM" id="SSF109755">
    <property type="entry name" value="PhoU-like"/>
    <property type="match status" value="1"/>
</dbReference>
<feature type="domain" description="PhoU" evidence="2">
    <location>
        <begin position="11"/>
        <end position="98"/>
    </location>
</feature>
<sequence length="205" mass="23516">MADLNSIREKVNQMASAAMAMWKLTYDAFIEHDVDLIANALEEEKILNRLEDEINSSISSLEKAAPSDDEKLKIMVYAGIAVDFELIGDYCKDILERIQIKIEEKLLFSEDAVLEYKDLYAKTKNALEEVVFVLEKDNPALVKEVLRNEEHIDSMVDKYRLHHNQRLIAGKCSPLGCNMFLNMLDFTAAVYYHIKKIAQSLLKIK</sequence>
<comment type="caution">
    <text evidence="3">The sequence shown here is derived from an EMBL/GenBank/DDBJ whole genome shotgun (WGS) entry which is preliminary data.</text>
</comment>
<dbReference type="EMBL" id="PCRK01000058">
    <property type="protein sequence ID" value="PIP19480.1"/>
    <property type="molecule type" value="Genomic_DNA"/>
</dbReference>
<name>A0A2G9YJR0_9BACT</name>
<evidence type="ECO:0000256" key="1">
    <source>
        <dbReference type="ARBA" id="ARBA00008107"/>
    </source>
</evidence>
<dbReference type="GO" id="GO:0045936">
    <property type="term" value="P:negative regulation of phosphate metabolic process"/>
    <property type="evidence" value="ECO:0007669"/>
    <property type="project" value="InterPro"/>
</dbReference>
<dbReference type="GO" id="GO:0030643">
    <property type="term" value="P:intracellular phosphate ion homeostasis"/>
    <property type="evidence" value="ECO:0007669"/>
    <property type="project" value="InterPro"/>
</dbReference>